<feature type="non-terminal residue" evidence="1">
    <location>
        <position position="1"/>
    </location>
</feature>
<keyword evidence="2" id="KW-1185">Reference proteome</keyword>
<proteinExistence type="predicted"/>
<comment type="caution">
    <text evidence="1">The sequence shown here is derived from an EMBL/GenBank/DDBJ whole genome shotgun (WGS) entry which is preliminary data.</text>
</comment>
<dbReference type="EMBL" id="CAJVQC010078035">
    <property type="protein sequence ID" value="CAG8816026.1"/>
    <property type="molecule type" value="Genomic_DNA"/>
</dbReference>
<name>A0ACA9RX89_9GLOM</name>
<protein>
    <submittedName>
        <fullName evidence="1">2722_t:CDS:1</fullName>
    </submittedName>
</protein>
<sequence length="39" mass="4428">DCNSIVKVFEVDNFDCNKARRELVNGIIKADNVDCNEVQ</sequence>
<gene>
    <name evidence="1" type="ORF">RPERSI_LOCUS24360</name>
</gene>
<dbReference type="Proteomes" id="UP000789920">
    <property type="component" value="Unassembled WGS sequence"/>
</dbReference>
<organism evidence="1 2">
    <name type="scientific">Racocetra persica</name>
    <dbReference type="NCBI Taxonomy" id="160502"/>
    <lineage>
        <taxon>Eukaryota</taxon>
        <taxon>Fungi</taxon>
        <taxon>Fungi incertae sedis</taxon>
        <taxon>Mucoromycota</taxon>
        <taxon>Glomeromycotina</taxon>
        <taxon>Glomeromycetes</taxon>
        <taxon>Diversisporales</taxon>
        <taxon>Gigasporaceae</taxon>
        <taxon>Racocetra</taxon>
    </lineage>
</organism>
<evidence type="ECO:0000313" key="1">
    <source>
        <dbReference type="EMBL" id="CAG8816026.1"/>
    </source>
</evidence>
<feature type="non-terminal residue" evidence="1">
    <location>
        <position position="39"/>
    </location>
</feature>
<evidence type="ECO:0000313" key="2">
    <source>
        <dbReference type="Proteomes" id="UP000789920"/>
    </source>
</evidence>
<reference evidence="1" key="1">
    <citation type="submission" date="2021-06" db="EMBL/GenBank/DDBJ databases">
        <authorList>
            <person name="Kallberg Y."/>
            <person name="Tangrot J."/>
            <person name="Rosling A."/>
        </authorList>
    </citation>
    <scope>NUCLEOTIDE SEQUENCE</scope>
    <source>
        <strain evidence="1">MA461A</strain>
    </source>
</reference>
<accession>A0ACA9RX89</accession>